<keyword evidence="2" id="KW-1185">Reference proteome</keyword>
<dbReference type="AlphaFoldDB" id="A0A1R3GLU5"/>
<evidence type="ECO:0000313" key="2">
    <source>
        <dbReference type="Proteomes" id="UP000188268"/>
    </source>
</evidence>
<sequence length="27" mass="2796">MATQTSGSLTTALAAVTAVLQLLQSYR</sequence>
<accession>A0A1R3GLU5</accession>
<organism evidence="1 2">
    <name type="scientific">Corchorus capsularis</name>
    <name type="common">Jute</name>
    <dbReference type="NCBI Taxonomy" id="210143"/>
    <lineage>
        <taxon>Eukaryota</taxon>
        <taxon>Viridiplantae</taxon>
        <taxon>Streptophyta</taxon>
        <taxon>Embryophyta</taxon>
        <taxon>Tracheophyta</taxon>
        <taxon>Spermatophyta</taxon>
        <taxon>Magnoliopsida</taxon>
        <taxon>eudicotyledons</taxon>
        <taxon>Gunneridae</taxon>
        <taxon>Pentapetalae</taxon>
        <taxon>rosids</taxon>
        <taxon>malvids</taxon>
        <taxon>Malvales</taxon>
        <taxon>Malvaceae</taxon>
        <taxon>Grewioideae</taxon>
        <taxon>Apeibeae</taxon>
        <taxon>Corchorus</taxon>
    </lineage>
</organism>
<evidence type="ECO:0000313" key="1">
    <source>
        <dbReference type="EMBL" id="OMO58990.1"/>
    </source>
</evidence>
<protein>
    <submittedName>
        <fullName evidence="1">Uncharacterized protein</fullName>
    </submittedName>
</protein>
<comment type="caution">
    <text evidence="1">The sequence shown here is derived from an EMBL/GenBank/DDBJ whole genome shotgun (WGS) entry which is preliminary data.</text>
</comment>
<name>A0A1R3GLU5_COCAP</name>
<dbReference type="Proteomes" id="UP000188268">
    <property type="component" value="Unassembled WGS sequence"/>
</dbReference>
<dbReference type="EMBL" id="AWWV01014051">
    <property type="protein sequence ID" value="OMO58990.1"/>
    <property type="molecule type" value="Genomic_DNA"/>
</dbReference>
<dbReference type="Gramene" id="OMO58990">
    <property type="protein sequence ID" value="OMO58990"/>
    <property type="gene ID" value="CCACVL1_25187"/>
</dbReference>
<gene>
    <name evidence="1" type="ORF">CCACVL1_25187</name>
</gene>
<proteinExistence type="predicted"/>
<reference evidence="1 2" key="1">
    <citation type="submission" date="2013-09" db="EMBL/GenBank/DDBJ databases">
        <title>Corchorus capsularis genome sequencing.</title>
        <authorList>
            <person name="Alam M."/>
            <person name="Haque M.S."/>
            <person name="Islam M.S."/>
            <person name="Emdad E.M."/>
            <person name="Islam M.M."/>
            <person name="Ahmed B."/>
            <person name="Halim A."/>
            <person name="Hossen Q.M.M."/>
            <person name="Hossain M.Z."/>
            <person name="Ahmed R."/>
            <person name="Khan M.M."/>
            <person name="Islam R."/>
            <person name="Rashid M.M."/>
            <person name="Khan S.A."/>
            <person name="Rahman M.S."/>
            <person name="Alam M."/>
        </authorList>
    </citation>
    <scope>NUCLEOTIDE SEQUENCE [LARGE SCALE GENOMIC DNA]</scope>
    <source>
        <strain evidence="2">cv. CVL-1</strain>
        <tissue evidence="1">Whole seedling</tissue>
    </source>
</reference>